<dbReference type="EMBL" id="JANSHE010001071">
    <property type="protein sequence ID" value="KAJ3004821.1"/>
    <property type="molecule type" value="Genomic_DNA"/>
</dbReference>
<gene>
    <name evidence="1" type="ORF">NUW54_g4631</name>
</gene>
<accession>A0ACC1PYM6</accession>
<evidence type="ECO:0000313" key="1">
    <source>
        <dbReference type="EMBL" id="KAJ3004821.1"/>
    </source>
</evidence>
<comment type="caution">
    <text evidence="1">The sequence shown here is derived from an EMBL/GenBank/DDBJ whole genome shotgun (WGS) entry which is preliminary data.</text>
</comment>
<proteinExistence type="predicted"/>
<keyword evidence="2" id="KW-1185">Reference proteome</keyword>
<evidence type="ECO:0000313" key="2">
    <source>
        <dbReference type="Proteomes" id="UP001144978"/>
    </source>
</evidence>
<sequence length="140" mass="15439">MSKPRCRQIAPTRVPPIKPPPLACQQAHTLKCESDRSDALEEFLVKGGVYQPLSLQERADIVKAFGFSHRGHFYNCENGHTFVITECGGAMETARCPECRAPIGGSGHNLLSSNTRATEFEDLARRHGSADPHWPWARGA</sequence>
<dbReference type="Proteomes" id="UP001144978">
    <property type="component" value="Unassembled WGS sequence"/>
</dbReference>
<protein>
    <submittedName>
        <fullName evidence="1">Uncharacterized protein</fullName>
    </submittedName>
</protein>
<reference evidence="1" key="1">
    <citation type="submission" date="2022-08" db="EMBL/GenBank/DDBJ databases">
        <title>Genome Sequence of Pycnoporus sanguineus.</title>
        <authorList>
            <person name="Buettner E."/>
        </authorList>
    </citation>
    <scope>NUCLEOTIDE SEQUENCE</scope>
    <source>
        <strain evidence="1">CG-C14</strain>
    </source>
</reference>
<name>A0ACC1PYM6_9APHY</name>
<organism evidence="1 2">
    <name type="scientific">Trametes sanguinea</name>
    <dbReference type="NCBI Taxonomy" id="158606"/>
    <lineage>
        <taxon>Eukaryota</taxon>
        <taxon>Fungi</taxon>
        <taxon>Dikarya</taxon>
        <taxon>Basidiomycota</taxon>
        <taxon>Agaricomycotina</taxon>
        <taxon>Agaricomycetes</taxon>
        <taxon>Polyporales</taxon>
        <taxon>Polyporaceae</taxon>
        <taxon>Trametes</taxon>
    </lineage>
</organism>